<evidence type="ECO:0000313" key="2">
    <source>
        <dbReference type="Proteomes" id="UP001187343"/>
    </source>
</evidence>
<proteinExistence type="predicted"/>
<name>A0AA88PBK5_9TELE</name>
<organism evidence="1 2">
    <name type="scientific">Cirrhinus molitorella</name>
    <name type="common">mud carp</name>
    <dbReference type="NCBI Taxonomy" id="172907"/>
    <lineage>
        <taxon>Eukaryota</taxon>
        <taxon>Metazoa</taxon>
        <taxon>Chordata</taxon>
        <taxon>Craniata</taxon>
        <taxon>Vertebrata</taxon>
        <taxon>Euteleostomi</taxon>
        <taxon>Actinopterygii</taxon>
        <taxon>Neopterygii</taxon>
        <taxon>Teleostei</taxon>
        <taxon>Ostariophysi</taxon>
        <taxon>Cypriniformes</taxon>
        <taxon>Cyprinidae</taxon>
        <taxon>Labeoninae</taxon>
        <taxon>Labeonini</taxon>
        <taxon>Cirrhinus</taxon>
    </lineage>
</organism>
<dbReference type="AlphaFoldDB" id="A0AA88PBK5"/>
<evidence type="ECO:0000313" key="1">
    <source>
        <dbReference type="EMBL" id="KAK2876176.1"/>
    </source>
</evidence>
<accession>A0AA88PBK5</accession>
<keyword evidence="2" id="KW-1185">Reference proteome</keyword>
<comment type="caution">
    <text evidence="1">The sequence shown here is derived from an EMBL/GenBank/DDBJ whole genome shotgun (WGS) entry which is preliminary data.</text>
</comment>
<protein>
    <submittedName>
        <fullName evidence="1">Uncharacterized protein</fullName>
    </submittedName>
</protein>
<dbReference type="Proteomes" id="UP001187343">
    <property type="component" value="Unassembled WGS sequence"/>
</dbReference>
<dbReference type="EMBL" id="JAUYZG010000020">
    <property type="protein sequence ID" value="KAK2876176.1"/>
    <property type="molecule type" value="Genomic_DNA"/>
</dbReference>
<gene>
    <name evidence="1" type="ORF">Q8A67_020272</name>
</gene>
<sequence>MKDNHLERDVNALMTKYCGDYESLKDTGNVCQAVPVICYHSLLFCLECDSIELGPLLLDEKLNLALRLLGSNTREQTVVNLQMLKAGHYTLRIKMAMCLGFLEEFSS</sequence>
<reference evidence="1" key="1">
    <citation type="submission" date="2023-08" db="EMBL/GenBank/DDBJ databases">
        <title>Chromosome-level Genome Assembly of mud carp (Cirrhinus molitorella).</title>
        <authorList>
            <person name="Liu H."/>
        </authorList>
    </citation>
    <scope>NUCLEOTIDE SEQUENCE</scope>
    <source>
        <strain evidence="1">Prfri</strain>
        <tissue evidence="1">Muscle</tissue>
    </source>
</reference>